<dbReference type="InterPro" id="IPR044079">
    <property type="entry name" value="Ubl_TBCE"/>
</dbReference>
<dbReference type="InterPro" id="IPR003591">
    <property type="entry name" value="Leu-rich_rpt_typical-subtyp"/>
</dbReference>
<dbReference type="SUPFAM" id="SSF54236">
    <property type="entry name" value="Ubiquitin-like"/>
    <property type="match status" value="1"/>
</dbReference>
<proteinExistence type="inferred from homology"/>
<keyword evidence="5" id="KW-0433">Leucine-rich repeat</keyword>
<dbReference type="Pfam" id="PF01302">
    <property type="entry name" value="CAP_GLY"/>
    <property type="match status" value="2"/>
</dbReference>
<dbReference type="Gene3D" id="3.80.10.10">
    <property type="entry name" value="Ribonuclease Inhibitor"/>
    <property type="match status" value="6"/>
</dbReference>
<evidence type="ECO:0000259" key="10">
    <source>
        <dbReference type="PROSITE" id="PS50245"/>
    </source>
</evidence>
<evidence type="ECO:0000256" key="6">
    <source>
        <dbReference type="ARBA" id="ARBA00022737"/>
    </source>
</evidence>
<dbReference type="Pfam" id="PF14560">
    <property type="entry name" value="Ubiquitin_2"/>
    <property type="match status" value="1"/>
</dbReference>
<evidence type="ECO:0000256" key="7">
    <source>
        <dbReference type="ARBA" id="ARBA00023186"/>
    </source>
</evidence>
<sequence>MNRKDGSELVIGDRIECENYFGTIKFIGQVEAMEGIWFGIDWDEIHRGKHDGSYKGKRYFQAGHPKSGSFIKPIKAKLGQSFSDAYVCKLGDIIDVRSTILILDNYAIYGLGSQEVTSQFSAIASKITELDLSGNLLKNWTQVAEISSLIPNLLKLNVSNNRLIISEHAEILSKSFANVEDLVLNRMTYDWDDILSATSMFPSLRGLYVCFNNLEKLNDPTGKLTKLKFLSLTDNRLSDWNELLKLGQLPQLSTLYVNNNQLTAVSFNDVSLEDGEKTTYFRSLKRLDLSSNLIDNLSSIDELSKLINLTEFSFLHNPAADIDEDKLFNLIIAKIGSLKKYAKTIIHDEVQKDAEIFYLRMIEKQALEKNIGEEDRAKTCSRYKELGQKYGYEYPEKHSLQGNLKDGDIPEEMIRNKKLFPDMNRNDGSKLVIGDRIESENYFGTIKFIGEVDTMEGIWFGIDWDEIHRGKHDGSYKGRRYFQAGHPKSGSFINPLNINLGQSFPDAYICKAKDVLNVPSRVLILNNFAVYGLGSQKVTSHFLVTASKLTELDLSKNLLKSWTQVVEIANIIPNLITLNLSSNRLIIPENVEMFAKSFANVEELILNRMNYDWANILSVTSMFPSLQRLYVSFNNLETFINSTGKLTKLKFLSLSNNCISDANELLKLGQLPQLSTLYVTNNQLTSVSFNDVSLEDGKKTSHFCSLECLSLNKNNINDLSSIDELSKLAKLTDLILVNNPLGAVYKDKLFYITVGKIGSLKKYDKTFIRDEERKNAEVYYLDMVEREALEKNIGEEDTAKTCSRYKELVKKYGHASPESLISKTVLLKDKLIVVDIQTENIPDKVLKNKRLSPDITILKLKSLVQKLFGTEEITNLKLSYISRENPEVKVELDDDLKPLSHYSIENGDSLIAKW</sequence>
<dbReference type="SMART" id="SM01052">
    <property type="entry name" value="CAP_GLY"/>
    <property type="match status" value="2"/>
</dbReference>
<dbReference type="InterPro" id="IPR000626">
    <property type="entry name" value="Ubiquitin-like_dom"/>
</dbReference>
<gene>
    <name evidence="11" type="ORF">OCBIM_22018540mg</name>
</gene>
<evidence type="ECO:0000313" key="11">
    <source>
        <dbReference type="EMBL" id="KOF99221.1"/>
    </source>
</evidence>
<evidence type="ECO:0000256" key="9">
    <source>
        <dbReference type="ARBA" id="ARBA00030180"/>
    </source>
</evidence>
<keyword evidence="4" id="KW-0963">Cytoplasm</keyword>
<dbReference type="PROSITE" id="PS00845">
    <property type="entry name" value="CAP_GLY_1"/>
    <property type="match status" value="2"/>
</dbReference>
<evidence type="ECO:0000256" key="2">
    <source>
        <dbReference type="ARBA" id="ARBA00006286"/>
    </source>
</evidence>
<reference evidence="11" key="1">
    <citation type="submission" date="2015-07" db="EMBL/GenBank/DDBJ databases">
        <title>MeaNS - Measles Nucleotide Surveillance Program.</title>
        <authorList>
            <person name="Tran T."/>
            <person name="Druce J."/>
        </authorList>
    </citation>
    <scope>NUCLEOTIDE SEQUENCE</scope>
    <source>
        <strain evidence="11">UCB-OBI-ISO-001</strain>
        <tissue evidence="11">Gonad</tissue>
    </source>
</reference>
<dbReference type="SUPFAM" id="SSF74924">
    <property type="entry name" value="Cap-Gly domain"/>
    <property type="match status" value="2"/>
</dbReference>
<dbReference type="PANTHER" id="PTHR15454:SF56">
    <property type="entry name" value="PROTEIN PHOSPHATASE 1 REGULATORY SUBUNIT 7-RELATED"/>
    <property type="match status" value="1"/>
</dbReference>
<dbReference type="GO" id="GO:0005737">
    <property type="term" value="C:cytoplasm"/>
    <property type="evidence" value="ECO:0007669"/>
    <property type="project" value="UniProtKB-SubCell"/>
</dbReference>
<evidence type="ECO:0000256" key="1">
    <source>
        <dbReference type="ARBA" id="ARBA00004496"/>
    </source>
</evidence>
<dbReference type="InterPro" id="IPR025875">
    <property type="entry name" value="Leu-rich_rpt_4"/>
</dbReference>
<dbReference type="PROSITE" id="PS50245">
    <property type="entry name" value="CAP_GLY_2"/>
    <property type="match status" value="2"/>
</dbReference>
<organism evidence="11">
    <name type="scientific">Octopus bimaculoides</name>
    <name type="common">California two-spotted octopus</name>
    <dbReference type="NCBI Taxonomy" id="37653"/>
    <lineage>
        <taxon>Eukaryota</taxon>
        <taxon>Metazoa</taxon>
        <taxon>Spiralia</taxon>
        <taxon>Lophotrochozoa</taxon>
        <taxon>Mollusca</taxon>
        <taxon>Cephalopoda</taxon>
        <taxon>Coleoidea</taxon>
        <taxon>Octopodiformes</taxon>
        <taxon>Octopoda</taxon>
        <taxon>Incirrata</taxon>
        <taxon>Octopodidae</taxon>
        <taxon>Octopus</taxon>
    </lineage>
</organism>
<dbReference type="STRING" id="37653.A0A0L8ICM1"/>
<dbReference type="CDD" id="cd17044">
    <property type="entry name" value="Ubl_TBCE"/>
    <property type="match status" value="1"/>
</dbReference>
<dbReference type="InterPro" id="IPR029071">
    <property type="entry name" value="Ubiquitin-like_domsf"/>
</dbReference>
<dbReference type="InterPro" id="IPR032675">
    <property type="entry name" value="LRR_dom_sf"/>
</dbReference>
<dbReference type="PANTHER" id="PTHR15454">
    <property type="entry name" value="NISCHARIN RELATED"/>
    <property type="match status" value="1"/>
</dbReference>
<evidence type="ECO:0000256" key="8">
    <source>
        <dbReference type="ARBA" id="ARBA00026055"/>
    </source>
</evidence>
<dbReference type="SMART" id="SM00369">
    <property type="entry name" value="LRR_TYP"/>
    <property type="match status" value="8"/>
</dbReference>
<evidence type="ECO:0000256" key="5">
    <source>
        <dbReference type="ARBA" id="ARBA00022614"/>
    </source>
</evidence>
<protein>
    <recommendedName>
        <fullName evidence="3">Tubulin-specific chaperone E</fullName>
    </recommendedName>
    <alternativeName>
        <fullName evidence="9">Tubulin-folding cofactor E</fullName>
    </alternativeName>
</protein>
<dbReference type="PROSITE" id="PS51450">
    <property type="entry name" value="LRR"/>
    <property type="match status" value="4"/>
</dbReference>
<comment type="subunit">
    <text evidence="8">Supercomplex made of cofactors A to E. Cofactors A and D function by capturing and stabilizing tubulin in a quasi-native conformation. Cofactor E binds to the cofactor D-tubulin complex; interaction with cofactor C then causes the release of tubulin polypeptides that are committed to the native state.</text>
</comment>
<dbReference type="InterPro" id="IPR036859">
    <property type="entry name" value="CAP-Gly_dom_sf"/>
</dbReference>
<name>A0A0L8ICM1_OCTBM</name>
<dbReference type="SMART" id="SM00364">
    <property type="entry name" value="LRR_BAC"/>
    <property type="match status" value="7"/>
</dbReference>
<evidence type="ECO:0000256" key="4">
    <source>
        <dbReference type="ARBA" id="ARBA00022490"/>
    </source>
</evidence>
<dbReference type="AlphaFoldDB" id="A0A0L8ICM1"/>
<dbReference type="InterPro" id="IPR001611">
    <property type="entry name" value="Leu-rich_rpt"/>
</dbReference>
<feature type="domain" description="CAP-Gly" evidence="10">
    <location>
        <begin position="450"/>
        <end position="494"/>
    </location>
</feature>
<dbReference type="Gene3D" id="3.10.20.90">
    <property type="entry name" value="Phosphatidylinositol 3-kinase Catalytic Subunit, Chain A, domain 1"/>
    <property type="match status" value="1"/>
</dbReference>
<dbReference type="Pfam" id="PF12799">
    <property type="entry name" value="LRR_4"/>
    <property type="match status" value="1"/>
</dbReference>
<keyword evidence="6" id="KW-0677">Repeat</keyword>
<dbReference type="SUPFAM" id="SSF52058">
    <property type="entry name" value="L domain-like"/>
    <property type="match status" value="1"/>
</dbReference>
<dbReference type="SMART" id="SM00365">
    <property type="entry name" value="LRR_SD22"/>
    <property type="match status" value="7"/>
</dbReference>
<dbReference type="OrthoDB" id="5273213at2759"/>
<dbReference type="Gene3D" id="2.30.30.190">
    <property type="entry name" value="CAP Gly-rich-like domain"/>
    <property type="match status" value="2"/>
</dbReference>
<dbReference type="InterPro" id="IPR000938">
    <property type="entry name" value="CAP-Gly_domain"/>
</dbReference>
<dbReference type="KEGG" id="obi:106874004"/>
<evidence type="ECO:0000256" key="3">
    <source>
        <dbReference type="ARBA" id="ARBA00015004"/>
    </source>
</evidence>
<keyword evidence="7" id="KW-0143">Chaperone</keyword>
<feature type="domain" description="CAP-Gly" evidence="10">
    <location>
        <begin position="28"/>
        <end position="72"/>
    </location>
</feature>
<accession>A0A0L8ICM1</accession>
<comment type="similarity">
    <text evidence="2">Belongs to the TBCE family.</text>
</comment>
<comment type="subcellular location">
    <subcellularLocation>
        <location evidence="1">Cytoplasm</location>
    </subcellularLocation>
</comment>
<dbReference type="EMBL" id="KQ415995">
    <property type="protein sequence ID" value="KOF99221.1"/>
    <property type="molecule type" value="Genomic_DNA"/>
</dbReference>
<dbReference type="FunFam" id="2.30.30.190:FF:000016">
    <property type="entry name" value="Tubulin-folding cofactor E"/>
    <property type="match status" value="1"/>
</dbReference>